<proteinExistence type="predicted"/>
<dbReference type="PANTHER" id="PTHR12526">
    <property type="entry name" value="GLYCOSYLTRANSFERASE"/>
    <property type="match status" value="1"/>
</dbReference>
<dbReference type="Pfam" id="PF00534">
    <property type="entry name" value="Glycos_transf_1"/>
    <property type="match status" value="1"/>
</dbReference>
<dbReference type="CDD" id="cd03801">
    <property type="entry name" value="GT4_PimA-like"/>
    <property type="match status" value="1"/>
</dbReference>
<dbReference type="Pfam" id="PF13439">
    <property type="entry name" value="Glyco_transf_4"/>
    <property type="match status" value="1"/>
</dbReference>
<protein>
    <submittedName>
        <fullName evidence="5">Glycosyltransferase family 4 protein</fullName>
    </submittedName>
</protein>
<reference evidence="5 6" key="1">
    <citation type="submission" date="2022-07" db="EMBL/GenBank/DDBJ databases">
        <authorList>
            <person name="Xamxidin M."/>
            <person name="Wu M."/>
        </authorList>
    </citation>
    <scope>NUCLEOTIDE SEQUENCE [LARGE SCALE GENOMIC DNA]</scope>
    <source>
        <strain evidence="5 6">NBRC 111650</strain>
    </source>
</reference>
<gene>
    <name evidence="5" type="ORF">NQT62_13200</name>
</gene>
<dbReference type="InterPro" id="IPR001296">
    <property type="entry name" value="Glyco_trans_1"/>
</dbReference>
<dbReference type="Proteomes" id="UP001204142">
    <property type="component" value="Unassembled WGS sequence"/>
</dbReference>
<dbReference type="PANTHER" id="PTHR12526:SF629">
    <property type="entry name" value="TEICHURONIC ACID BIOSYNTHESIS GLYCOSYLTRANSFERASE TUAH-RELATED"/>
    <property type="match status" value="1"/>
</dbReference>
<evidence type="ECO:0000259" key="4">
    <source>
        <dbReference type="Pfam" id="PF13439"/>
    </source>
</evidence>
<comment type="caution">
    <text evidence="5">The sequence shown here is derived from an EMBL/GenBank/DDBJ whole genome shotgun (WGS) entry which is preliminary data.</text>
</comment>
<dbReference type="RefSeq" id="WP_256765198.1">
    <property type="nucleotide sequence ID" value="NZ_JANIGO010000005.1"/>
</dbReference>
<sequence>MKIAIYVSELDVKGGTHKQVLRLTQYLVQQGHKVQLFTPIFNLVKTFPDFENIDIVTLYDERPKSRLSRLFRRLAPILLAFKLTKFDVLNIHDNGGLLFFFTSWLRKRARCYVWQINDLHHSFRLGNSAKLSARWHHPIARLFNQLMARMVDHITVNVGKNVMRVHQHLGINAELLYCGVDLPTQALNTSLPHMSPFRVLSTGVFFGYRNYERLVEACAIAAAKSRRSVELTIVGDTRARPEYAEKIRNLAISHELPLTVRENISDEELDHEIANCHIFAFINIDQSWGLAVFETAARKRPVVLSNSVGAAELLNGLPGFQMVDPTSTDQIAQTLLRFIDNPMLCSELGEAAALTVSGMSWDKMYSSKVEFIFNKYDDN</sequence>
<keyword evidence="6" id="KW-1185">Reference proteome</keyword>
<keyword evidence="1" id="KW-0328">Glycosyltransferase</keyword>
<dbReference type="EMBL" id="JANIGO010000005">
    <property type="protein sequence ID" value="MCQ8897392.1"/>
    <property type="molecule type" value="Genomic_DNA"/>
</dbReference>
<evidence type="ECO:0000313" key="5">
    <source>
        <dbReference type="EMBL" id="MCQ8897392.1"/>
    </source>
</evidence>
<feature type="domain" description="Glycosyltransferase subfamily 4-like N-terminal" evidence="4">
    <location>
        <begin position="14"/>
        <end position="182"/>
    </location>
</feature>
<evidence type="ECO:0000256" key="1">
    <source>
        <dbReference type="ARBA" id="ARBA00022676"/>
    </source>
</evidence>
<evidence type="ECO:0000259" key="3">
    <source>
        <dbReference type="Pfam" id="PF00534"/>
    </source>
</evidence>
<accession>A0ABT1WIN8</accession>
<name>A0ABT1WIN8_9BURK</name>
<evidence type="ECO:0000256" key="2">
    <source>
        <dbReference type="ARBA" id="ARBA00022679"/>
    </source>
</evidence>
<evidence type="ECO:0000313" key="6">
    <source>
        <dbReference type="Proteomes" id="UP001204142"/>
    </source>
</evidence>
<dbReference type="Gene3D" id="3.40.50.2000">
    <property type="entry name" value="Glycogen Phosphorylase B"/>
    <property type="match status" value="2"/>
</dbReference>
<organism evidence="5 6">
    <name type="scientific">Limnobacter humi</name>
    <dbReference type="NCBI Taxonomy" id="1778671"/>
    <lineage>
        <taxon>Bacteria</taxon>
        <taxon>Pseudomonadati</taxon>
        <taxon>Pseudomonadota</taxon>
        <taxon>Betaproteobacteria</taxon>
        <taxon>Burkholderiales</taxon>
        <taxon>Burkholderiaceae</taxon>
        <taxon>Limnobacter</taxon>
    </lineage>
</organism>
<feature type="domain" description="Glycosyl transferase family 1" evidence="3">
    <location>
        <begin position="196"/>
        <end position="352"/>
    </location>
</feature>
<keyword evidence="2" id="KW-0808">Transferase</keyword>
<dbReference type="InterPro" id="IPR028098">
    <property type="entry name" value="Glyco_trans_4-like_N"/>
</dbReference>
<dbReference type="SUPFAM" id="SSF53756">
    <property type="entry name" value="UDP-Glycosyltransferase/glycogen phosphorylase"/>
    <property type="match status" value="1"/>
</dbReference>